<name>A0A1H5L4U9_9ACTN</name>
<comment type="similarity">
    <text evidence="7">Belongs to the binding-protein-dependent transport system permease family.</text>
</comment>
<dbReference type="InterPro" id="IPR035906">
    <property type="entry name" value="MetI-like_sf"/>
</dbReference>
<evidence type="ECO:0000256" key="3">
    <source>
        <dbReference type="ARBA" id="ARBA00022475"/>
    </source>
</evidence>
<dbReference type="PANTHER" id="PTHR43744:SF12">
    <property type="entry name" value="ABC TRANSPORTER PERMEASE PROTEIN MG189-RELATED"/>
    <property type="match status" value="1"/>
</dbReference>
<dbReference type="CDD" id="cd06261">
    <property type="entry name" value="TM_PBP2"/>
    <property type="match status" value="1"/>
</dbReference>
<dbReference type="EMBL" id="FNUC01000003">
    <property type="protein sequence ID" value="SEE72102.1"/>
    <property type="molecule type" value="Genomic_DNA"/>
</dbReference>
<reference evidence="10" key="1">
    <citation type="submission" date="2016-10" db="EMBL/GenBank/DDBJ databases">
        <authorList>
            <person name="Varghese N."/>
            <person name="Submissions S."/>
        </authorList>
    </citation>
    <scope>NUCLEOTIDE SEQUENCE [LARGE SCALE GENOMIC DNA]</scope>
    <source>
        <strain evidence="10">DSM 45237</strain>
    </source>
</reference>
<evidence type="ECO:0000256" key="5">
    <source>
        <dbReference type="ARBA" id="ARBA00022989"/>
    </source>
</evidence>
<keyword evidence="3" id="KW-1003">Cell membrane</keyword>
<dbReference type="OrthoDB" id="61122at2"/>
<evidence type="ECO:0000259" key="8">
    <source>
        <dbReference type="PROSITE" id="PS50928"/>
    </source>
</evidence>
<keyword evidence="4 7" id="KW-0812">Transmembrane</keyword>
<dbReference type="GO" id="GO:0005886">
    <property type="term" value="C:plasma membrane"/>
    <property type="evidence" value="ECO:0007669"/>
    <property type="project" value="UniProtKB-SubCell"/>
</dbReference>
<dbReference type="PANTHER" id="PTHR43744">
    <property type="entry name" value="ABC TRANSPORTER PERMEASE PROTEIN MG189-RELATED-RELATED"/>
    <property type="match status" value="1"/>
</dbReference>
<dbReference type="AlphaFoldDB" id="A0A1H5L4U9"/>
<evidence type="ECO:0000256" key="4">
    <source>
        <dbReference type="ARBA" id="ARBA00022692"/>
    </source>
</evidence>
<evidence type="ECO:0000313" key="10">
    <source>
        <dbReference type="Proteomes" id="UP000181980"/>
    </source>
</evidence>
<proteinExistence type="inferred from homology"/>
<feature type="transmembrane region" description="Helical" evidence="7">
    <location>
        <begin position="154"/>
        <end position="171"/>
    </location>
</feature>
<feature type="domain" description="ABC transmembrane type-1" evidence="8">
    <location>
        <begin position="86"/>
        <end position="276"/>
    </location>
</feature>
<feature type="transmembrane region" description="Helical" evidence="7">
    <location>
        <begin position="21"/>
        <end position="43"/>
    </location>
</feature>
<dbReference type="STRING" id="561176.SAMN04488561_2414"/>
<evidence type="ECO:0000256" key="2">
    <source>
        <dbReference type="ARBA" id="ARBA00022448"/>
    </source>
</evidence>
<dbReference type="Proteomes" id="UP000181980">
    <property type="component" value="Unassembled WGS sequence"/>
</dbReference>
<feature type="transmembrane region" description="Helical" evidence="7">
    <location>
        <begin position="90"/>
        <end position="109"/>
    </location>
</feature>
<keyword evidence="5 7" id="KW-1133">Transmembrane helix</keyword>
<evidence type="ECO:0000256" key="1">
    <source>
        <dbReference type="ARBA" id="ARBA00004651"/>
    </source>
</evidence>
<keyword evidence="6 7" id="KW-0472">Membrane</keyword>
<evidence type="ECO:0000256" key="6">
    <source>
        <dbReference type="ARBA" id="ARBA00023136"/>
    </source>
</evidence>
<feature type="transmembrane region" description="Helical" evidence="7">
    <location>
        <begin position="121"/>
        <end position="142"/>
    </location>
</feature>
<protein>
    <submittedName>
        <fullName evidence="9">Multiple sugar transport system permease protein</fullName>
    </submittedName>
</protein>
<comment type="subcellular location">
    <subcellularLocation>
        <location evidence="1 7">Cell membrane</location>
        <topology evidence="1 7">Multi-pass membrane protein</topology>
    </subcellularLocation>
</comment>
<evidence type="ECO:0000256" key="7">
    <source>
        <dbReference type="RuleBase" id="RU363032"/>
    </source>
</evidence>
<dbReference type="Pfam" id="PF00528">
    <property type="entry name" value="BPD_transp_1"/>
    <property type="match status" value="1"/>
</dbReference>
<dbReference type="InterPro" id="IPR000515">
    <property type="entry name" value="MetI-like"/>
</dbReference>
<dbReference type="SUPFAM" id="SSF161098">
    <property type="entry name" value="MetI-like"/>
    <property type="match status" value="1"/>
</dbReference>
<dbReference type="RefSeq" id="WP_069115156.1">
    <property type="nucleotide sequence ID" value="NZ_FNUC01000003.1"/>
</dbReference>
<keyword evidence="2 7" id="KW-0813">Transport</keyword>
<keyword evidence="10" id="KW-1185">Reference proteome</keyword>
<feature type="transmembrane region" description="Helical" evidence="7">
    <location>
        <begin position="253"/>
        <end position="276"/>
    </location>
</feature>
<sequence>MVSAVAPADQRRRRRRRTARAKWLAGGVAMWTLALLFLAPFAWMLSSSVKPDMDVFAVPIQWWPADPRWSNYTRVWAGAHSMVHYFVNSGYVVVARVVGEVTLAALAGYAFGRLRFRGRNLLFLIFLATSIVPAQLLLVPRFMFFREIGLYDSLWALILPSLSSVFGTFLLRQHFASAPAELGEAARIDGANEFQIFRRIYLPMAKPILAAYAILVFDASWNDYETPLVMLSSDEKYTVPLGLTRFISDDGTVSAGLSMAGSVSSVVPILIFFLIFQRHFLKSMARAGLR</sequence>
<evidence type="ECO:0000313" key="9">
    <source>
        <dbReference type="EMBL" id="SEE72102.1"/>
    </source>
</evidence>
<dbReference type="Gene3D" id="1.10.3720.10">
    <property type="entry name" value="MetI-like"/>
    <property type="match status" value="1"/>
</dbReference>
<keyword evidence="9" id="KW-0762">Sugar transport</keyword>
<feature type="transmembrane region" description="Helical" evidence="7">
    <location>
        <begin position="200"/>
        <end position="221"/>
    </location>
</feature>
<dbReference type="GO" id="GO:0055085">
    <property type="term" value="P:transmembrane transport"/>
    <property type="evidence" value="ECO:0007669"/>
    <property type="project" value="InterPro"/>
</dbReference>
<organism evidence="9 10">
    <name type="scientific">Jiangella alba</name>
    <dbReference type="NCBI Taxonomy" id="561176"/>
    <lineage>
        <taxon>Bacteria</taxon>
        <taxon>Bacillati</taxon>
        <taxon>Actinomycetota</taxon>
        <taxon>Actinomycetes</taxon>
        <taxon>Jiangellales</taxon>
        <taxon>Jiangellaceae</taxon>
        <taxon>Jiangella</taxon>
    </lineage>
</organism>
<gene>
    <name evidence="9" type="ORF">SAMN04488561_2414</name>
</gene>
<accession>A0A1H5L4U9</accession>
<dbReference type="PROSITE" id="PS50928">
    <property type="entry name" value="ABC_TM1"/>
    <property type="match status" value="1"/>
</dbReference>